<dbReference type="Pfam" id="PF01490">
    <property type="entry name" value="Aa_trans"/>
    <property type="match status" value="1"/>
</dbReference>
<accession>A0A812V3A0</accession>
<proteinExistence type="predicted"/>
<evidence type="ECO:0000256" key="3">
    <source>
        <dbReference type="ARBA" id="ARBA00022989"/>
    </source>
</evidence>
<dbReference type="Proteomes" id="UP000604046">
    <property type="component" value="Unassembled WGS sequence"/>
</dbReference>
<dbReference type="OrthoDB" id="28208at2759"/>
<organism evidence="8 9">
    <name type="scientific">Symbiodinium natans</name>
    <dbReference type="NCBI Taxonomy" id="878477"/>
    <lineage>
        <taxon>Eukaryota</taxon>
        <taxon>Sar</taxon>
        <taxon>Alveolata</taxon>
        <taxon>Dinophyceae</taxon>
        <taxon>Suessiales</taxon>
        <taxon>Symbiodiniaceae</taxon>
        <taxon>Symbiodinium</taxon>
    </lineage>
</organism>
<feature type="domain" description="Amino acid transporter transmembrane" evidence="7">
    <location>
        <begin position="162"/>
        <end position="448"/>
    </location>
</feature>
<feature type="transmembrane region" description="Helical" evidence="6">
    <location>
        <begin position="426"/>
        <end position="447"/>
    </location>
</feature>
<feature type="compositionally biased region" description="Basic and acidic residues" evidence="5">
    <location>
        <begin position="106"/>
        <end position="115"/>
    </location>
</feature>
<comment type="subcellular location">
    <subcellularLocation>
        <location evidence="1">Membrane</location>
        <topology evidence="1">Multi-pass membrane protein</topology>
    </subcellularLocation>
</comment>
<evidence type="ECO:0000256" key="1">
    <source>
        <dbReference type="ARBA" id="ARBA00004141"/>
    </source>
</evidence>
<evidence type="ECO:0000256" key="4">
    <source>
        <dbReference type="ARBA" id="ARBA00023136"/>
    </source>
</evidence>
<reference evidence="8" key="1">
    <citation type="submission" date="2021-02" db="EMBL/GenBank/DDBJ databases">
        <authorList>
            <person name="Dougan E. K."/>
            <person name="Rhodes N."/>
            <person name="Thang M."/>
            <person name="Chan C."/>
        </authorList>
    </citation>
    <scope>NUCLEOTIDE SEQUENCE</scope>
</reference>
<feature type="transmembrane region" description="Helical" evidence="6">
    <location>
        <begin position="236"/>
        <end position="256"/>
    </location>
</feature>
<gene>
    <name evidence="8" type="primary">SLC38A6</name>
    <name evidence="8" type="ORF">SNAT2548_LOCUS33892</name>
</gene>
<keyword evidence="4 6" id="KW-0472">Membrane</keyword>
<feature type="transmembrane region" description="Helical" evidence="6">
    <location>
        <begin position="175"/>
        <end position="197"/>
    </location>
</feature>
<dbReference type="GO" id="GO:0015179">
    <property type="term" value="F:L-amino acid transmembrane transporter activity"/>
    <property type="evidence" value="ECO:0007669"/>
    <property type="project" value="TreeGrafter"/>
</dbReference>
<evidence type="ECO:0000256" key="5">
    <source>
        <dbReference type="SAM" id="MobiDB-lite"/>
    </source>
</evidence>
<keyword evidence="3 6" id="KW-1133">Transmembrane helix</keyword>
<sequence>MAGGLPSGTPGSRSAFESIMLLLAAGIGSGVMVLPRAMAAVGVPLMTLMFVFGWLISSLTTWILFRAVADSRSQPESIMTISSRLLSGSTPNMLGLISPQALGSELDPHDPHDPHAPFLSPGGGAHSVLERKRSTSVYDYKDRKRTKETARPTLSLPLPGPSYGDLLAMVWIPKMMVFLDLVLLVHQQLALTVYFLFISQFVAKLPYLSDCPRDLFILLISVPATKLAQLESIGGLARFASISPAVLLFMMCGIFWRWLFPDNMAPADFSHGPDPATAPAVMCIAVFSFMWHTNCVTVARELQDPSPTRCCLVVFVSTTVLLAAYTSLAFFGYETFGQRLRTVPTIMMLYSANDPIFMVVRFLLSISLFVAIPLNVYPVRESVLSLIRHNFPKYLDRVVNHQDFLSSILVVLPAILAINFPDVTQIITVIGGSLVSFLMIVFPVFIGELVLPMWVVWILQALAVVLVTFLITASLGLYGKPV</sequence>
<evidence type="ECO:0000313" key="8">
    <source>
        <dbReference type="EMBL" id="CAE7595618.1"/>
    </source>
</evidence>
<feature type="region of interest" description="Disordered" evidence="5">
    <location>
        <begin position="105"/>
        <end position="126"/>
    </location>
</feature>
<protein>
    <submittedName>
        <fullName evidence="8">SLC38A6 protein</fullName>
    </submittedName>
</protein>
<feature type="transmembrane region" description="Helical" evidence="6">
    <location>
        <begin position="15"/>
        <end position="34"/>
    </location>
</feature>
<keyword evidence="2 6" id="KW-0812">Transmembrane</keyword>
<evidence type="ECO:0000256" key="6">
    <source>
        <dbReference type="SAM" id="Phobius"/>
    </source>
</evidence>
<feature type="transmembrane region" description="Helical" evidence="6">
    <location>
        <begin position="398"/>
        <end position="420"/>
    </location>
</feature>
<evidence type="ECO:0000313" key="9">
    <source>
        <dbReference type="Proteomes" id="UP000604046"/>
    </source>
</evidence>
<evidence type="ECO:0000259" key="7">
    <source>
        <dbReference type="Pfam" id="PF01490"/>
    </source>
</evidence>
<dbReference type="InterPro" id="IPR013057">
    <property type="entry name" value="AA_transpt_TM"/>
</dbReference>
<name>A0A812V3A0_9DINO</name>
<dbReference type="GO" id="GO:0016020">
    <property type="term" value="C:membrane"/>
    <property type="evidence" value="ECO:0007669"/>
    <property type="project" value="UniProtKB-SubCell"/>
</dbReference>
<dbReference type="PANTHER" id="PTHR22950">
    <property type="entry name" value="AMINO ACID TRANSPORTER"/>
    <property type="match status" value="1"/>
</dbReference>
<feature type="transmembrane region" description="Helical" evidence="6">
    <location>
        <begin position="276"/>
        <end position="299"/>
    </location>
</feature>
<feature type="transmembrane region" description="Helical" evidence="6">
    <location>
        <begin position="356"/>
        <end position="377"/>
    </location>
</feature>
<comment type="caution">
    <text evidence="8">The sequence shown here is derived from an EMBL/GenBank/DDBJ whole genome shotgun (WGS) entry which is preliminary data.</text>
</comment>
<feature type="transmembrane region" description="Helical" evidence="6">
    <location>
        <begin position="311"/>
        <end position="336"/>
    </location>
</feature>
<feature type="transmembrane region" description="Helical" evidence="6">
    <location>
        <begin position="454"/>
        <end position="478"/>
    </location>
</feature>
<evidence type="ECO:0000256" key="2">
    <source>
        <dbReference type="ARBA" id="ARBA00022692"/>
    </source>
</evidence>
<dbReference type="AlphaFoldDB" id="A0A812V3A0"/>
<feature type="transmembrane region" description="Helical" evidence="6">
    <location>
        <begin position="41"/>
        <end position="65"/>
    </location>
</feature>
<keyword evidence="9" id="KW-1185">Reference proteome</keyword>
<dbReference type="EMBL" id="CAJNDS010002783">
    <property type="protein sequence ID" value="CAE7595618.1"/>
    <property type="molecule type" value="Genomic_DNA"/>
</dbReference>